<evidence type="ECO:0000313" key="2">
    <source>
        <dbReference type="EMBL" id="TWI85796.1"/>
    </source>
</evidence>
<keyword evidence="3" id="KW-1185">Reference proteome</keyword>
<dbReference type="Pfam" id="PF13229">
    <property type="entry name" value="Beta_helix"/>
    <property type="match status" value="1"/>
</dbReference>
<dbReference type="RefSeq" id="WP_144884895.1">
    <property type="nucleotide sequence ID" value="NZ_VLLE01000002.1"/>
</dbReference>
<dbReference type="NCBIfam" id="NF041518">
    <property type="entry name" value="choice_anch_Q"/>
    <property type="match status" value="1"/>
</dbReference>
<dbReference type="Gene3D" id="2.160.20.10">
    <property type="entry name" value="Single-stranded right-handed beta-helix, Pectin lyase-like"/>
    <property type="match status" value="1"/>
</dbReference>
<reference evidence="2 3" key="1">
    <citation type="journal article" date="2015" name="Stand. Genomic Sci.">
        <title>Genomic Encyclopedia of Bacterial and Archaeal Type Strains, Phase III: the genomes of soil and plant-associated and newly described type strains.</title>
        <authorList>
            <person name="Whitman W.B."/>
            <person name="Woyke T."/>
            <person name="Klenk H.P."/>
            <person name="Zhou Y."/>
            <person name="Lilburn T.G."/>
            <person name="Beck B.J."/>
            <person name="De Vos P."/>
            <person name="Vandamme P."/>
            <person name="Eisen J.A."/>
            <person name="Garrity G."/>
            <person name="Hugenholtz P."/>
            <person name="Kyrpides N.C."/>
        </authorList>
    </citation>
    <scope>NUCLEOTIDE SEQUENCE [LARGE SCALE GENOMIC DNA]</scope>
    <source>
        <strain evidence="2 3">CGMCC 1.7271</strain>
    </source>
</reference>
<dbReference type="OrthoDB" id="1491394at2"/>
<dbReference type="InterPro" id="IPR059226">
    <property type="entry name" value="Choice_anch_Q_dom"/>
</dbReference>
<protein>
    <submittedName>
        <fullName evidence="2">Putative secreted protein (Por secretion system target)</fullName>
    </submittedName>
</protein>
<dbReference type="InterPro" id="IPR012334">
    <property type="entry name" value="Pectin_lyas_fold"/>
</dbReference>
<dbReference type="EMBL" id="VLLE01000002">
    <property type="protein sequence ID" value="TWI85796.1"/>
    <property type="molecule type" value="Genomic_DNA"/>
</dbReference>
<name>A0A562SYL3_9BACT</name>
<dbReference type="AlphaFoldDB" id="A0A562SYL3"/>
<dbReference type="InterPro" id="IPR039448">
    <property type="entry name" value="Beta_helix"/>
</dbReference>
<dbReference type="Proteomes" id="UP000316167">
    <property type="component" value="Unassembled WGS sequence"/>
</dbReference>
<evidence type="ECO:0000313" key="3">
    <source>
        <dbReference type="Proteomes" id="UP000316167"/>
    </source>
</evidence>
<organism evidence="2 3">
    <name type="scientific">Lacibacter cauensis</name>
    <dbReference type="NCBI Taxonomy" id="510947"/>
    <lineage>
        <taxon>Bacteria</taxon>
        <taxon>Pseudomonadati</taxon>
        <taxon>Bacteroidota</taxon>
        <taxon>Chitinophagia</taxon>
        <taxon>Chitinophagales</taxon>
        <taxon>Chitinophagaceae</taxon>
        <taxon>Lacibacter</taxon>
    </lineage>
</organism>
<accession>A0A562SYL3</accession>
<gene>
    <name evidence="2" type="ORF">IQ13_0965</name>
</gene>
<evidence type="ECO:0000259" key="1">
    <source>
        <dbReference type="Pfam" id="PF13229"/>
    </source>
</evidence>
<dbReference type="InterPro" id="IPR011050">
    <property type="entry name" value="Pectin_lyase_fold/virulence"/>
</dbReference>
<proteinExistence type="predicted"/>
<sequence>MRKIVLTITGILYCSLTVFSQTKYYVDAGSLNNSGAGTSWATAKKDLQAAIIAAASGDQIWVKAGTYLPTHDAFGSTTPANNRDKCFLLKEGVKLYGGFAGTETQLNQRNWKQNVTILSGDLGVVNTLTDNAYHVVLSVNLTSASVLDGFTVTKGYATAPGLSTITVSSRVLARFKGAGIYNSNAATQFANLTVTQNSADCTDTNDDSWGAGMVSEMSTSTFTDCLFLSNSFLAGGGSFGVFGAGLLISGTPSQTLTRCVFANNSGGSGFFDGSRGGGLYIDAGAHTISNCIFYGNSSDNGAAMMAGGAEFNTSSFVNCTFANNTSRFAGTAYSGFTDAVFRNCILWNNTPTSTSVPGRNEIYSSETRSQYWPTFNNCIIRDASGSPLSVTNTVTSNVLNGNPLFVNYNDGDGADNIWGTADDGLRLQCSSPAVGAGTGSTPTTDFLGLTRTATLDIGAYEGEHANSSVNPLATAQTTVQLALTGTGVTNFSNCSNLVASVQSGSPYTVSGTVTATVWIQGTQPSGYVRRHYEITPATNTAAATSKVTLYFTQADFDAFNNQVPAPSSKLPMNSADATGKQNLLVEKRAGVSSNGTGLPSTYTGAITTINPNDADIVWNATSSRWEVSFDVTGFSGFFVKTVSATLPLTLVDINVNRSTDCNRLEWVTKDEVNTGFFIVEASTDGILFSKRGIVDAAGAGNHSYQFSDCSMLEGIRYYRLKMVDKDGEIYYSRVAVLPAEKNAKAITLYPSLVSGQLTIEIDDPALVNTWATLLDLSGRIYRQIHIRSRQNTLQTDYLQPGVYFIRFRNGATETFIKQ</sequence>
<feature type="domain" description="Right handed beta helix" evidence="1">
    <location>
        <begin position="271"/>
        <end position="411"/>
    </location>
</feature>
<dbReference type="SUPFAM" id="SSF51126">
    <property type="entry name" value="Pectin lyase-like"/>
    <property type="match status" value="1"/>
</dbReference>
<comment type="caution">
    <text evidence="2">The sequence shown here is derived from an EMBL/GenBank/DDBJ whole genome shotgun (WGS) entry which is preliminary data.</text>
</comment>